<feature type="coiled-coil region" evidence="1">
    <location>
        <begin position="441"/>
        <end position="468"/>
    </location>
</feature>
<dbReference type="Proteomes" id="UP000199318">
    <property type="component" value="Unassembled WGS sequence"/>
</dbReference>
<gene>
    <name evidence="2" type="ORF">SAMN05444126_108100</name>
</gene>
<dbReference type="STRING" id="1464123.SAMN05444126_108100"/>
<keyword evidence="1" id="KW-0175">Coiled coil</keyword>
<accession>A0A1H9T2T2</accession>
<sequence>MQLIQIVLYNKKGEKRIVPFNRGTVNIITGGSGTGKSALIDIVEYCMGRGTCGVPEGIIRETVSWYGVLLEFESDMAFIARRNPAKQQTSGEVYIETARSVSSPEDFPVANSNVDALVSYLSQKVGISPNLHQPPEGNTRDALEANIKHSLFLCFQQQDEIASKRILFHRSTNGFINQSIKDTLPYFLGAINEDRLKIEHELSRSKKELKKAKRRLNEIDNIRGEVHTKGTTLLSEAEQVGLVKFEEYPSDLKLIVELLKDVDNKELSNVNEPNLDKLSEHQVTLKELQAEYNEVIDRLNAAKSYIKDVNGYTSEAYQQELRLESINLFPQTEYDNSKCPLCSNTLQNSLPTITELNNSLEDVKSSLENTLKERPRLQEYIEELEEKKDNIKNYINQVNDLIDGIYKDRAYAEKQNDLYQRRERVIGRVSLWLESLSIEDNSFLESEVEALKEKVKELEKELDTDEKDSRLDSILNRIGYKMTKWAEELDLEHSGIP</sequence>
<organism evidence="2 3">
    <name type="scientific">Salisediminibacterium halotolerans</name>
    <dbReference type="NCBI Taxonomy" id="517425"/>
    <lineage>
        <taxon>Bacteria</taxon>
        <taxon>Bacillati</taxon>
        <taxon>Bacillota</taxon>
        <taxon>Bacilli</taxon>
        <taxon>Bacillales</taxon>
        <taxon>Bacillaceae</taxon>
        <taxon>Salisediminibacterium</taxon>
    </lineage>
</organism>
<reference evidence="3" key="1">
    <citation type="submission" date="2016-10" db="EMBL/GenBank/DDBJ databases">
        <authorList>
            <person name="de Groot N.N."/>
        </authorList>
    </citation>
    <scope>NUCLEOTIDE SEQUENCE [LARGE SCALE GENOMIC DNA]</scope>
    <source>
        <strain evidence="3">10nlg</strain>
    </source>
</reference>
<keyword evidence="3" id="KW-1185">Reference proteome</keyword>
<dbReference type="EMBL" id="FOGV01000008">
    <property type="protein sequence ID" value="SER91039.1"/>
    <property type="molecule type" value="Genomic_DNA"/>
</dbReference>
<evidence type="ECO:0000256" key="1">
    <source>
        <dbReference type="SAM" id="Coils"/>
    </source>
</evidence>
<evidence type="ECO:0000313" key="3">
    <source>
        <dbReference type="Proteomes" id="UP000199318"/>
    </source>
</evidence>
<dbReference type="RefSeq" id="WP_093072610.1">
    <property type="nucleotide sequence ID" value="NZ_FOGV01000008.1"/>
</dbReference>
<dbReference type="InterPro" id="IPR027417">
    <property type="entry name" value="P-loop_NTPase"/>
</dbReference>
<feature type="coiled-coil region" evidence="1">
    <location>
        <begin position="278"/>
        <end position="305"/>
    </location>
</feature>
<evidence type="ECO:0008006" key="4">
    <source>
        <dbReference type="Google" id="ProtNLM"/>
    </source>
</evidence>
<name>A0A1H9T2T2_9BACI</name>
<dbReference type="SUPFAM" id="SSF52540">
    <property type="entry name" value="P-loop containing nucleoside triphosphate hydrolases"/>
    <property type="match status" value="1"/>
</dbReference>
<dbReference type="AlphaFoldDB" id="A0A1H9T2T2"/>
<dbReference type="OrthoDB" id="103556at2"/>
<feature type="coiled-coil region" evidence="1">
    <location>
        <begin position="195"/>
        <end position="222"/>
    </location>
</feature>
<protein>
    <recommendedName>
        <fullName evidence="4">Exonuclease SbcC</fullName>
    </recommendedName>
</protein>
<comment type="caution">
    <text evidence="2">The sequence shown here is derived from an EMBL/GenBank/DDBJ whole genome shotgun (WGS) entry which is preliminary data.</text>
</comment>
<feature type="coiled-coil region" evidence="1">
    <location>
        <begin position="353"/>
        <end position="404"/>
    </location>
</feature>
<evidence type="ECO:0000313" key="2">
    <source>
        <dbReference type="EMBL" id="SER91039.1"/>
    </source>
</evidence>
<dbReference type="Gene3D" id="3.40.50.300">
    <property type="entry name" value="P-loop containing nucleotide triphosphate hydrolases"/>
    <property type="match status" value="1"/>
</dbReference>
<proteinExistence type="predicted"/>